<dbReference type="EMBL" id="BMYT01000006">
    <property type="protein sequence ID" value="GGX22721.1"/>
    <property type="molecule type" value="Genomic_DNA"/>
</dbReference>
<evidence type="ECO:0000256" key="1">
    <source>
        <dbReference type="SAM" id="Phobius"/>
    </source>
</evidence>
<keyword evidence="1" id="KW-0472">Membrane</keyword>
<evidence type="ECO:0000313" key="2">
    <source>
        <dbReference type="EMBL" id="GGX22721.1"/>
    </source>
</evidence>
<protein>
    <submittedName>
        <fullName evidence="2">Uncharacterized protein</fullName>
    </submittedName>
</protein>
<proteinExistence type="predicted"/>
<keyword evidence="3" id="KW-1185">Reference proteome</keyword>
<name>A0ABQ2XMC3_9BURK</name>
<keyword evidence="1" id="KW-0812">Transmembrane</keyword>
<dbReference type="Proteomes" id="UP000620127">
    <property type="component" value="Unassembled WGS sequence"/>
</dbReference>
<feature type="transmembrane region" description="Helical" evidence="1">
    <location>
        <begin position="51"/>
        <end position="67"/>
    </location>
</feature>
<reference evidence="3" key="1">
    <citation type="journal article" date="2019" name="Int. J. Syst. Evol. Microbiol.">
        <title>The Global Catalogue of Microorganisms (GCM) 10K type strain sequencing project: providing services to taxonomists for standard genome sequencing and annotation.</title>
        <authorList>
            <consortium name="The Broad Institute Genomics Platform"/>
            <consortium name="The Broad Institute Genome Sequencing Center for Infectious Disease"/>
            <person name="Wu L."/>
            <person name="Ma J."/>
        </authorList>
    </citation>
    <scope>NUCLEOTIDE SEQUENCE [LARGE SCALE GENOMIC DNA]</scope>
    <source>
        <strain evidence="3">KCTC 23916</strain>
    </source>
</reference>
<dbReference type="RefSeq" id="WP_189347075.1">
    <property type="nucleotide sequence ID" value="NZ_BMYT01000006.1"/>
</dbReference>
<keyword evidence="1" id="KW-1133">Transmembrane helix</keyword>
<comment type="caution">
    <text evidence="2">The sequence shown here is derived from an EMBL/GenBank/DDBJ whole genome shotgun (WGS) entry which is preliminary data.</text>
</comment>
<sequence length="139" mass="15427">MTIGRTGRDATVFFFNLWAASRHFDVEVECLVLLSTIPQTNFIKPMENTDYIWIITNLTGIVLGLFFKPKMSSLIVLVLLILGAIGFLIGIYAAWIPAEHLWLLVMALPMSITVFGAAVLTSLCLMLIKRALGRSRPTA</sequence>
<organism evidence="2 3">
    <name type="scientific">Undibacterium macrobrachii</name>
    <dbReference type="NCBI Taxonomy" id="1119058"/>
    <lineage>
        <taxon>Bacteria</taxon>
        <taxon>Pseudomonadati</taxon>
        <taxon>Pseudomonadota</taxon>
        <taxon>Betaproteobacteria</taxon>
        <taxon>Burkholderiales</taxon>
        <taxon>Oxalobacteraceae</taxon>
        <taxon>Undibacterium</taxon>
    </lineage>
</organism>
<feature type="transmembrane region" description="Helical" evidence="1">
    <location>
        <begin position="74"/>
        <end position="95"/>
    </location>
</feature>
<gene>
    <name evidence="2" type="ORF">GCM10011282_30950</name>
</gene>
<accession>A0ABQ2XMC3</accession>
<evidence type="ECO:0000313" key="3">
    <source>
        <dbReference type="Proteomes" id="UP000620127"/>
    </source>
</evidence>
<feature type="transmembrane region" description="Helical" evidence="1">
    <location>
        <begin position="101"/>
        <end position="128"/>
    </location>
</feature>